<dbReference type="EMBL" id="HG685208">
    <property type="protein sequence ID" value="CDJ33422.1"/>
    <property type="molecule type" value="Genomic_DNA"/>
</dbReference>
<evidence type="ECO:0000256" key="3">
    <source>
        <dbReference type="SAM" id="MobiDB-lite"/>
    </source>
</evidence>
<evidence type="ECO:0000313" key="6">
    <source>
        <dbReference type="Proteomes" id="UP000030744"/>
    </source>
</evidence>
<organism evidence="5 6">
    <name type="scientific">Eimeria mitis</name>
    <dbReference type="NCBI Taxonomy" id="44415"/>
    <lineage>
        <taxon>Eukaryota</taxon>
        <taxon>Sar</taxon>
        <taxon>Alveolata</taxon>
        <taxon>Apicomplexa</taxon>
        <taxon>Conoidasida</taxon>
        <taxon>Coccidia</taxon>
        <taxon>Eucoccidiorida</taxon>
        <taxon>Eimeriorina</taxon>
        <taxon>Eimeriidae</taxon>
        <taxon>Eimeria</taxon>
    </lineage>
</organism>
<dbReference type="VEuPathDB" id="ToxoDB:EMH_0082430"/>
<feature type="region of interest" description="Disordered" evidence="3">
    <location>
        <begin position="183"/>
        <end position="240"/>
    </location>
</feature>
<feature type="compositionally biased region" description="Polar residues" evidence="3">
    <location>
        <begin position="351"/>
        <end position="360"/>
    </location>
</feature>
<dbReference type="InterPro" id="IPR032284">
    <property type="entry name" value="RecQ_Zn-bd"/>
</dbReference>
<dbReference type="RefSeq" id="XP_013355986.1">
    <property type="nucleotide sequence ID" value="XM_013500532.1"/>
</dbReference>
<evidence type="ECO:0000256" key="2">
    <source>
        <dbReference type="ARBA" id="ARBA00023076"/>
    </source>
</evidence>
<dbReference type="AlphaFoldDB" id="U6KB39"/>
<dbReference type="GeneID" id="25382639"/>
<keyword evidence="6" id="KW-1185">Reference proteome</keyword>
<dbReference type="PRINTS" id="PR00308">
    <property type="entry name" value="ANTIFREEZEI"/>
</dbReference>
<accession>U6KB39</accession>
<dbReference type="Pfam" id="PF16124">
    <property type="entry name" value="RecQ_Zn_bind"/>
    <property type="match status" value="1"/>
</dbReference>
<reference evidence="5" key="2">
    <citation type="submission" date="2013-10" db="EMBL/GenBank/DDBJ databases">
        <authorList>
            <person name="Aslett M."/>
        </authorList>
    </citation>
    <scope>NUCLEOTIDE SEQUENCE [LARGE SCALE GENOMIC DNA]</scope>
    <source>
        <strain evidence="5">Houghton</strain>
    </source>
</reference>
<dbReference type="Proteomes" id="UP000030744">
    <property type="component" value="Unassembled WGS sequence"/>
</dbReference>
<comment type="similarity">
    <text evidence="1">Belongs to the type-I AFP family.</text>
</comment>
<evidence type="ECO:0000259" key="4">
    <source>
        <dbReference type="Pfam" id="PF16124"/>
    </source>
</evidence>
<feature type="compositionally biased region" description="Polar residues" evidence="3">
    <location>
        <begin position="226"/>
        <end position="235"/>
    </location>
</feature>
<feature type="domain" description="ATP-dependent DNA helicase RecQ zinc-binding" evidence="4">
    <location>
        <begin position="39"/>
        <end position="78"/>
    </location>
</feature>
<feature type="compositionally biased region" description="Gly residues" evidence="3">
    <location>
        <begin position="207"/>
        <end position="219"/>
    </location>
</feature>
<feature type="region of interest" description="Disordered" evidence="3">
    <location>
        <begin position="348"/>
        <end position="375"/>
    </location>
</feature>
<proteinExistence type="inferred from homology"/>
<evidence type="ECO:0000256" key="1">
    <source>
        <dbReference type="ARBA" id="ARBA00006358"/>
    </source>
</evidence>
<sequence>MERGLLQFVLQQQRDQQLKAAAAAAAAGRPTKDLQQLKRETAEQQDKQLEKLRSCLSYCRLIGCRRKYLLQQFGEAYTPAAAAAAAAAAAGAAAGAAAAAAATGAAGGGPGRCCDSAAAAAAATGAAGGGPGRCCDNCSDPAAALRRSVLLNKLEASVAAAPSTRRGPWDDAADMPLAPLEIERQGEPDEGWRGPRGGPRGAPRGPRWGGDGGRQGGGRVVYKNPTAATARQTIPDSIRKKGLSAVMLELEKRERQQENRSSSKKTPQDAGPLPPSRAAAESRKPLKTLGLCRPLGLQRRENPSRRWASAALSGCSEKTPQDAGPLPPSRAAAAAAAAAATATATAARNTMRCSLNSEPPRQQQQQQQQHQQRQQ</sequence>
<dbReference type="InterPro" id="IPR036388">
    <property type="entry name" value="WH-like_DNA-bd_sf"/>
</dbReference>
<dbReference type="GO" id="GO:0016172">
    <property type="term" value="F:antifreeze activity"/>
    <property type="evidence" value="ECO:0007669"/>
    <property type="project" value="InterPro"/>
</dbReference>
<evidence type="ECO:0000313" key="5">
    <source>
        <dbReference type="EMBL" id="CDJ33422.1"/>
    </source>
</evidence>
<dbReference type="InterPro" id="IPR000104">
    <property type="entry name" value="Antifreeze_1"/>
</dbReference>
<protein>
    <recommendedName>
        <fullName evidence="4">ATP-dependent DNA helicase RecQ zinc-binding domain-containing protein</fullName>
    </recommendedName>
</protein>
<dbReference type="OrthoDB" id="348441at2759"/>
<feature type="compositionally biased region" description="Low complexity" evidence="3">
    <location>
        <begin position="361"/>
        <end position="375"/>
    </location>
</feature>
<dbReference type="Gene3D" id="1.10.10.10">
    <property type="entry name" value="Winged helix-like DNA-binding domain superfamily/Winged helix DNA-binding domain"/>
    <property type="match status" value="1"/>
</dbReference>
<gene>
    <name evidence="5" type="ORF">EMH_0082430</name>
</gene>
<feature type="region of interest" description="Disordered" evidence="3">
    <location>
        <begin position="252"/>
        <end position="330"/>
    </location>
</feature>
<feature type="compositionally biased region" description="Basic and acidic residues" evidence="3">
    <location>
        <begin position="183"/>
        <end position="193"/>
    </location>
</feature>
<reference evidence="5" key="1">
    <citation type="submission" date="2013-10" db="EMBL/GenBank/DDBJ databases">
        <title>Genomic analysis of the causative agents of coccidiosis in chickens.</title>
        <authorList>
            <person name="Reid A.J."/>
            <person name="Blake D."/>
            <person name="Billington K."/>
            <person name="Browne H."/>
            <person name="Dunn M."/>
            <person name="Hung S."/>
            <person name="Kawahara F."/>
            <person name="Miranda-Saavedra D."/>
            <person name="Mourier T."/>
            <person name="Nagra H."/>
            <person name="Otto T.D."/>
            <person name="Rawlings N."/>
            <person name="Sanchez A."/>
            <person name="Sanders M."/>
            <person name="Subramaniam C."/>
            <person name="Tay Y."/>
            <person name="Dear P."/>
            <person name="Doerig C."/>
            <person name="Gruber A."/>
            <person name="Parkinson J."/>
            <person name="Shirley M."/>
            <person name="Wan K.L."/>
            <person name="Berriman M."/>
            <person name="Tomley F."/>
            <person name="Pain A."/>
        </authorList>
    </citation>
    <scope>NUCLEOTIDE SEQUENCE [LARGE SCALE GENOMIC DNA]</scope>
    <source>
        <strain evidence="5">Houghton</strain>
    </source>
</reference>
<keyword evidence="2" id="KW-0047">Antifreeze protein</keyword>
<name>U6KB39_9EIME</name>